<feature type="transmembrane region" description="Helical" evidence="8">
    <location>
        <begin position="77"/>
        <end position="96"/>
    </location>
</feature>
<evidence type="ECO:0000256" key="1">
    <source>
        <dbReference type="ARBA" id="ARBA00004651"/>
    </source>
</evidence>
<organism evidence="10 11">
    <name type="scientific">Enterobacter agglomerans</name>
    <name type="common">Erwinia herbicola</name>
    <name type="synonym">Pantoea agglomerans</name>
    <dbReference type="NCBI Taxonomy" id="549"/>
    <lineage>
        <taxon>Bacteria</taxon>
        <taxon>Pseudomonadati</taxon>
        <taxon>Pseudomonadota</taxon>
        <taxon>Gammaproteobacteria</taxon>
        <taxon>Enterobacterales</taxon>
        <taxon>Erwiniaceae</taxon>
        <taxon>Pantoea</taxon>
        <taxon>Pantoea agglomerans group</taxon>
    </lineage>
</organism>
<evidence type="ECO:0000313" key="11">
    <source>
        <dbReference type="Proteomes" id="UP000254640"/>
    </source>
</evidence>
<keyword evidence="5 8" id="KW-0812">Transmembrane</keyword>
<keyword evidence="7 8" id="KW-0472">Membrane</keyword>
<feature type="transmembrane region" description="Helical" evidence="8">
    <location>
        <begin position="166"/>
        <end position="185"/>
    </location>
</feature>
<dbReference type="AlphaFoldDB" id="A0A379AHW5"/>
<proteinExistence type="inferred from homology"/>
<gene>
    <name evidence="10" type="primary">bcr_2</name>
    <name evidence="10" type="ORF">NCTC9381_03044</name>
</gene>
<dbReference type="NCBIfam" id="TIGR00710">
    <property type="entry name" value="efflux_Bcr_CflA"/>
    <property type="match status" value="1"/>
</dbReference>
<feature type="transmembrane region" description="Helical" evidence="8">
    <location>
        <begin position="45"/>
        <end position="65"/>
    </location>
</feature>
<feature type="transmembrane region" description="Helical" evidence="8">
    <location>
        <begin position="281"/>
        <end position="302"/>
    </location>
</feature>
<evidence type="ECO:0000256" key="2">
    <source>
        <dbReference type="ARBA" id="ARBA00006236"/>
    </source>
</evidence>
<dbReference type="PANTHER" id="PTHR23502">
    <property type="entry name" value="MAJOR FACILITATOR SUPERFAMILY"/>
    <property type="match status" value="1"/>
</dbReference>
<dbReference type="SUPFAM" id="SSF103473">
    <property type="entry name" value="MFS general substrate transporter"/>
    <property type="match status" value="1"/>
</dbReference>
<feature type="transmembrane region" description="Helical" evidence="8">
    <location>
        <begin position="342"/>
        <end position="362"/>
    </location>
</feature>
<evidence type="ECO:0000256" key="3">
    <source>
        <dbReference type="ARBA" id="ARBA00022448"/>
    </source>
</evidence>
<feature type="transmembrane region" description="Helical" evidence="8">
    <location>
        <begin position="223"/>
        <end position="244"/>
    </location>
</feature>
<dbReference type="InterPro" id="IPR004812">
    <property type="entry name" value="Efflux_drug-R_Bcr/CmlA"/>
</dbReference>
<name>A0A379AHW5_ENTAG</name>
<keyword evidence="6 8" id="KW-1133">Transmembrane helix</keyword>
<evidence type="ECO:0000313" key="10">
    <source>
        <dbReference type="EMBL" id="SUB17122.1"/>
    </source>
</evidence>
<dbReference type="InterPro" id="IPR011701">
    <property type="entry name" value="MFS"/>
</dbReference>
<dbReference type="Pfam" id="PF07690">
    <property type="entry name" value="MFS_1"/>
    <property type="match status" value="1"/>
</dbReference>
<feature type="transmembrane region" description="Helical" evidence="8">
    <location>
        <begin position="102"/>
        <end position="123"/>
    </location>
</feature>
<reference evidence="10 11" key="1">
    <citation type="submission" date="2018-06" db="EMBL/GenBank/DDBJ databases">
        <authorList>
            <consortium name="Pathogen Informatics"/>
            <person name="Doyle S."/>
        </authorList>
    </citation>
    <scope>NUCLEOTIDE SEQUENCE [LARGE SCALE GENOMIC DNA]</scope>
    <source>
        <strain evidence="10 11">NCTC9381</strain>
    </source>
</reference>
<dbReference type="PANTHER" id="PTHR23502:SF132">
    <property type="entry name" value="POLYAMINE TRANSPORTER 2-RELATED"/>
    <property type="match status" value="1"/>
</dbReference>
<keyword evidence="8" id="KW-0997">Cell inner membrane</keyword>
<evidence type="ECO:0000256" key="4">
    <source>
        <dbReference type="ARBA" id="ARBA00022475"/>
    </source>
</evidence>
<feature type="transmembrane region" description="Helical" evidence="8">
    <location>
        <begin position="368"/>
        <end position="390"/>
    </location>
</feature>
<dbReference type="Gene3D" id="1.20.1720.10">
    <property type="entry name" value="Multidrug resistance protein D"/>
    <property type="match status" value="1"/>
</dbReference>
<dbReference type="GO" id="GO:0005886">
    <property type="term" value="C:plasma membrane"/>
    <property type="evidence" value="ECO:0007669"/>
    <property type="project" value="UniProtKB-SubCell"/>
</dbReference>
<dbReference type="PROSITE" id="PS50850">
    <property type="entry name" value="MFS"/>
    <property type="match status" value="1"/>
</dbReference>
<feature type="transmembrane region" description="Helical" evidence="8">
    <location>
        <begin position="308"/>
        <end position="330"/>
    </location>
</feature>
<dbReference type="InterPro" id="IPR020846">
    <property type="entry name" value="MFS_dom"/>
</dbReference>
<keyword evidence="3 8" id="KW-0813">Transport</keyword>
<dbReference type="Proteomes" id="UP000254640">
    <property type="component" value="Unassembled WGS sequence"/>
</dbReference>
<feature type="transmembrane region" description="Helical" evidence="8">
    <location>
        <begin position="9"/>
        <end position="33"/>
    </location>
</feature>
<evidence type="ECO:0000256" key="5">
    <source>
        <dbReference type="ARBA" id="ARBA00022692"/>
    </source>
</evidence>
<protein>
    <recommendedName>
        <fullName evidence="8">Bcr/CflA family efflux transporter</fullName>
    </recommendedName>
</protein>
<feature type="transmembrane region" description="Helical" evidence="8">
    <location>
        <begin position="250"/>
        <end position="269"/>
    </location>
</feature>
<dbReference type="EMBL" id="UGSO01000001">
    <property type="protein sequence ID" value="SUB17122.1"/>
    <property type="molecule type" value="Genomic_DNA"/>
</dbReference>
<evidence type="ECO:0000256" key="7">
    <source>
        <dbReference type="ARBA" id="ARBA00023136"/>
    </source>
</evidence>
<dbReference type="CDD" id="cd17320">
    <property type="entry name" value="MFS_MdfA_MDR_like"/>
    <property type="match status" value="1"/>
</dbReference>
<evidence type="ECO:0000256" key="8">
    <source>
        <dbReference type="RuleBase" id="RU365088"/>
    </source>
</evidence>
<keyword evidence="11" id="KW-1185">Reference proteome</keyword>
<dbReference type="STRING" id="549.BEE12_15280"/>
<sequence>MTPVHSNRLVYAITLGLLAALGPLCIDLYLPALPQMAQDLHTETATAQLSLTAGLLGLGFGQLLFGPMSDKFGRLRPLTLSLVLLFIASMGCALAQDINQLLLARLFEGLAGAGGAVLSRAIARDMYSGHELTRFFALLMLVNGLAPIGAPVLGGVLMTILNWRGIFMVLGGIAILLILLARWKLHETLPEARRSKGSIFSAYAALGQVITHRPFMGFCLTQGFMMSGMFAYIGASPFVLQQLYGLSPQAFSFCFAANGFGLVIASQTSARLCPLWGEYRVLKGGLTLAFVASSLLLLAALLHAPLALLLVALFFTIASNGVIATTASSLAMQSQGHRAGSASAVIGVTMFTLGAITVPITGIGGTSVLSMCATIFGCFMTAILMFSVLAKKTAAAGKNSLISQRFMVISYRFGLLFSQRHVSFNKTFASSRPATDLRRSSCHCSRKLLKPWV</sequence>
<dbReference type="FunFam" id="1.20.1720.10:FF:000005">
    <property type="entry name" value="Bcr/CflA family efflux transporter"/>
    <property type="match status" value="1"/>
</dbReference>
<dbReference type="GO" id="GO:1990961">
    <property type="term" value="P:xenobiotic detoxification by transmembrane export across the plasma membrane"/>
    <property type="evidence" value="ECO:0007669"/>
    <property type="project" value="InterPro"/>
</dbReference>
<feature type="transmembrane region" description="Helical" evidence="8">
    <location>
        <begin position="135"/>
        <end position="160"/>
    </location>
</feature>
<evidence type="ECO:0000259" key="9">
    <source>
        <dbReference type="PROSITE" id="PS50850"/>
    </source>
</evidence>
<dbReference type="GO" id="GO:0042910">
    <property type="term" value="F:xenobiotic transmembrane transporter activity"/>
    <property type="evidence" value="ECO:0007669"/>
    <property type="project" value="InterPro"/>
</dbReference>
<keyword evidence="4" id="KW-1003">Cell membrane</keyword>
<comment type="similarity">
    <text evidence="2 8">Belongs to the major facilitator superfamily. Bcr/CmlA family.</text>
</comment>
<comment type="subcellular location">
    <subcellularLocation>
        <location evidence="8">Cell inner membrane</location>
        <topology evidence="8">Multi-pass membrane protein</topology>
    </subcellularLocation>
    <subcellularLocation>
        <location evidence="1">Cell membrane</location>
        <topology evidence="1">Multi-pass membrane protein</topology>
    </subcellularLocation>
</comment>
<evidence type="ECO:0000256" key="6">
    <source>
        <dbReference type="ARBA" id="ARBA00022989"/>
    </source>
</evidence>
<feature type="domain" description="Major facilitator superfamily (MFS) profile" evidence="9">
    <location>
        <begin position="8"/>
        <end position="395"/>
    </location>
</feature>
<dbReference type="InterPro" id="IPR036259">
    <property type="entry name" value="MFS_trans_sf"/>
</dbReference>
<accession>A0A379AHW5</accession>